<dbReference type="OrthoDB" id="9908976at2759"/>
<feature type="coiled-coil region" evidence="1">
    <location>
        <begin position="343"/>
        <end position="398"/>
    </location>
</feature>
<accession>A0A6P8NSS2</accession>
<evidence type="ECO:0000256" key="1">
    <source>
        <dbReference type="SAM" id="Coils"/>
    </source>
</evidence>
<name>A0A6P8NSS2_GEOSA</name>
<feature type="compositionally biased region" description="Basic and acidic residues" evidence="2">
    <location>
        <begin position="570"/>
        <end position="586"/>
    </location>
</feature>
<dbReference type="RefSeq" id="XP_033771895.1">
    <property type="nucleotide sequence ID" value="XM_033916004.1"/>
</dbReference>
<feature type="compositionally biased region" description="Basic and acidic residues" evidence="2">
    <location>
        <begin position="550"/>
        <end position="561"/>
    </location>
</feature>
<evidence type="ECO:0000313" key="4">
    <source>
        <dbReference type="RefSeq" id="XP_033771895.1"/>
    </source>
</evidence>
<keyword evidence="1" id="KW-0175">Coiled coil</keyword>
<reference evidence="4" key="1">
    <citation type="submission" date="2025-08" db="UniProtKB">
        <authorList>
            <consortium name="RefSeq"/>
        </authorList>
    </citation>
    <scope>IDENTIFICATION</scope>
</reference>
<feature type="region of interest" description="Disordered" evidence="2">
    <location>
        <begin position="547"/>
        <end position="586"/>
    </location>
</feature>
<dbReference type="InParanoid" id="A0A6P8NSS2"/>
<dbReference type="KEGG" id="gsh:117346450"/>
<evidence type="ECO:0000313" key="3">
    <source>
        <dbReference type="Proteomes" id="UP000515159"/>
    </source>
</evidence>
<dbReference type="Proteomes" id="UP000515159">
    <property type="component" value="Chromosome 1"/>
</dbReference>
<sequence length="741" mass="85940">MNEVTLQSLQELYKNPQHSSRMVIEENLLFKIKVRMAQSLNIQKKKMHKKKCPEENSGFSLLIETVLSAIPPFTELLSIKLPFPKSAPNRAQSPFNPVRCNSPNLSRGHNYQSADIDSGIISLNSSTCSSECYESRRDCHCPEKKEGLRTKWLKSENRRCALAGTLSGAHNALEHQKDCLKKQETEILSSKEALENLLLKHEFLASKVSQLRDEKLDQKSVAQQSSEGEHNQKHRITVLEEKVKDIIQKIDRDTLNRKTSTTSSISDTADGGNDYTEEVKNVLQHHIQQLSVNLNSTQQEKETLERHLTSLHSELFQAKITTKKLEKDILGLQSELSASRNINENLLLEATSLRRDIQSLSESKKVLETEWNLLDVRIKDLEIEKQQLVSQNDLLLKSLKAWRRGNTAEASDQSERHCNKCIVLQKQLEKLKTELGVCTRNHGQRKTEFQDHSSTSQSPREQSERSHKIKREKSCKMGRRFNTENIKQKWTKLVSKQILPKGSREDQLPLSQSPAHLIQPLVNYRLTPELKNRGQDHNKQVFMHRNGSKWQKDHNDYDTKNRKPMRKTRSRDNITRTEDSRQDHHEYCSSYPQLSTLLKRLEDLLTINDGVEKEKHRIMKNVVKLLKEIKDAESFSEQSRKQVEDLLNEHLYLKEKCHLRENQITAVIIELKNLRKAYHGMLCHVNLPQAINSVDWISKVQLVKKSLEILKCHQQKTKLLEKEINWLKVQLQHKALKQQEL</sequence>
<protein>
    <submittedName>
        <fullName evidence="4">Uncharacterized protein LOC117346450 isoform X1</fullName>
    </submittedName>
</protein>
<feature type="region of interest" description="Disordered" evidence="2">
    <location>
        <begin position="443"/>
        <end position="475"/>
    </location>
</feature>
<dbReference type="AlphaFoldDB" id="A0A6P8NSS2"/>
<dbReference type="GeneID" id="117346450"/>
<organism evidence="3 4">
    <name type="scientific">Geotrypetes seraphini</name>
    <name type="common">Gaboon caecilian</name>
    <name type="synonym">Caecilia seraphini</name>
    <dbReference type="NCBI Taxonomy" id="260995"/>
    <lineage>
        <taxon>Eukaryota</taxon>
        <taxon>Metazoa</taxon>
        <taxon>Chordata</taxon>
        <taxon>Craniata</taxon>
        <taxon>Vertebrata</taxon>
        <taxon>Euteleostomi</taxon>
        <taxon>Amphibia</taxon>
        <taxon>Gymnophiona</taxon>
        <taxon>Geotrypetes</taxon>
    </lineage>
</organism>
<proteinExistence type="predicted"/>
<gene>
    <name evidence="4" type="primary">LOC117346450</name>
</gene>
<feature type="coiled-coil region" evidence="1">
    <location>
        <begin position="180"/>
        <end position="214"/>
    </location>
</feature>
<feature type="coiled-coil region" evidence="1">
    <location>
        <begin position="280"/>
        <end position="314"/>
    </location>
</feature>
<evidence type="ECO:0000256" key="2">
    <source>
        <dbReference type="SAM" id="MobiDB-lite"/>
    </source>
</evidence>
<keyword evidence="3" id="KW-1185">Reference proteome</keyword>